<evidence type="ECO:0000259" key="13">
    <source>
        <dbReference type="PROSITE" id="PS50157"/>
    </source>
</evidence>
<dbReference type="InterPro" id="IPR036236">
    <property type="entry name" value="Znf_C2H2_sf"/>
</dbReference>
<keyword evidence="10" id="KW-0539">Nucleus</keyword>
<dbReference type="PROSITE" id="PS50805">
    <property type="entry name" value="KRAB"/>
    <property type="match status" value="1"/>
</dbReference>
<evidence type="ECO:0000256" key="11">
    <source>
        <dbReference type="ARBA" id="ARBA00068420"/>
    </source>
</evidence>
<dbReference type="PROSITE" id="PS50157">
    <property type="entry name" value="ZINC_FINGER_C2H2_2"/>
    <property type="match status" value="10"/>
</dbReference>
<proteinExistence type="inferred from homology"/>
<dbReference type="Gene3D" id="6.10.140.140">
    <property type="match status" value="1"/>
</dbReference>
<protein>
    <recommendedName>
        <fullName evidence="11">Zinc finger protein 614</fullName>
    </recommendedName>
</protein>
<dbReference type="FunFam" id="3.30.160.60:FF:000848">
    <property type="entry name" value="Zinc finger protein 35"/>
    <property type="match status" value="1"/>
</dbReference>
<feature type="domain" description="C2H2-type" evidence="13">
    <location>
        <begin position="289"/>
        <end position="316"/>
    </location>
</feature>
<feature type="domain" description="C2H2-type" evidence="13">
    <location>
        <begin position="401"/>
        <end position="428"/>
    </location>
</feature>
<evidence type="ECO:0000313" key="16">
    <source>
        <dbReference type="Proteomes" id="UP000593571"/>
    </source>
</evidence>
<evidence type="ECO:0000256" key="6">
    <source>
        <dbReference type="ARBA" id="ARBA00022833"/>
    </source>
</evidence>
<dbReference type="Gene3D" id="3.30.160.60">
    <property type="entry name" value="Classic Zinc Finger"/>
    <property type="match status" value="10"/>
</dbReference>
<feature type="domain" description="C2H2-type" evidence="13">
    <location>
        <begin position="485"/>
        <end position="512"/>
    </location>
</feature>
<evidence type="ECO:0000256" key="5">
    <source>
        <dbReference type="ARBA" id="ARBA00022771"/>
    </source>
</evidence>
<evidence type="ECO:0000256" key="8">
    <source>
        <dbReference type="ARBA" id="ARBA00023125"/>
    </source>
</evidence>
<keyword evidence="6" id="KW-0862">Zinc</keyword>
<evidence type="ECO:0000256" key="2">
    <source>
        <dbReference type="ARBA" id="ARBA00006991"/>
    </source>
</evidence>
<evidence type="ECO:0000256" key="10">
    <source>
        <dbReference type="ARBA" id="ARBA00023242"/>
    </source>
</evidence>
<evidence type="ECO:0000313" key="15">
    <source>
        <dbReference type="EMBL" id="KAF6412527.1"/>
    </source>
</evidence>
<dbReference type="GO" id="GO:0000978">
    <property type="term" value="F:RNA polymerase II cis-regulatory region sequence-specific DNA binding"/>
    <property type="evidence" value="ECO:0007669"/>
    <property type="project" value="TreeGrafter"/>
</dbReference>
<feature type="domain" description="C2H2-type" evidence="13">
    <location>
        <begin position="541"/>
        <end position="568"/>
    </location>
</feature>
<keyword evidence="4" id="KW-0677">Repeat</keyword>
<feature type="domain" description="C2H2-type" evidence="13">
    <location>
        <begin position="429"/>
        <end position="456"/>
    </location>
</feature>
<evidence type="ECO:0000256" key="4">
    <source>
        <dbReference type="ARBA" id="ARBA00022737"/>
    </source>
</evidence>
<feature type="domain" description="C2H2-type" evidence="13">
    <location>
        <begin position="373"/>
        <end position="400"/>
    </location>
</feature>
<evidence type="ECO:0000256" key="9">
    <source>
        <dbReference type="ARBA" id="ARBA00023163"/>
    </source>
</evidence>
<keyword evidence="16" id="KW-1185">Reference proteome</keyword>
<dbReference type="GO" id="GO:0008270">
    <property type="term" value="F:zinc ion binding"/>
    <property type="evidence" value="ECO:0007669"/>
    <property type="project" value="UniProtKB-KW"/>
</dbReference>
<dbReference type="Pfam" id="PF01352">
    <property type="entry name" value="KRAB"/>
    <property type="match status" value="1"/>
</dbReference>
<dbReference type="FunFam" id="3.30.160.60:FF:002797">
    <property type="entry name" value="Zinc finger protein 613"/>
    <property type="match status" value="1"/>
</dbReference>
<dbReference type="InterPro" id="IPR050752">
    <property type="entry name" value="C2H2-ZF_domain"/>
</dbReference>
<dbReference type="InterPro" id="IPR013087">
    <property type="entry name" value="Znf_C2H2_type"/>
</dbReference>
<dbReference type="PANTHER" id="PTHR24384:SF242">
    <property type="entry name" value="ZINC FINGER PROTEIN 628"/>
    <property type="match status" value="1"/>
</dbReference>
<dbReference type="FunFam" id="3.30.160.60:FF:000478">
    <property type="entry name" value="Zinc finger protein 133"/>
    <property type="match status" value="1"/>
</dbReference>
<dbReference type="GO" id="GO:0000981">
    <property type="term" value="F:DNA-binding transcription factor activity, RNA polymerase II-specific"/>
    <property type="evidence" value="ECO:0007669"/>
    <property type="project" value="TreeGrafter"/>
</dbReference>
<dbReference type="SUPFAM" id="SSF57667">
    <property type="entry name" value="beta-beta-alpha zinc fingers"/>
    <property type="match status" value="8"/>
</dbReference>
<keyword evidence="8" id="KW-0238">DNA-binding</keyword>
<dbReference type="AlphaFoldDB" id="A0A7J8CNS9"/>
<dbReference type="FunFam" id="3.30.160.60:FF:003178">
    <property type="match status" value="3"/>
</dbReference>
<name>A0A7J8CNS9_ROUAE</name>
<feature type="domain" description="C2H2-type" evidence="13">
    <location>
        <begin position="345"/>
        <end position="372"/>
    </location>
</feature>
<evidence type="ECO:0000256" key="12">
    <source>
        <dbReference type="PROSITE-ProRule" id="PRU00042"/>
    </source>
</evidence>
<dbReference type="SUPFAM" id="SSF109640">
    <property type="entry name" value="KRAB domain (Kruppel-associated box)"/>
    <property type="match status" value="1"/>
</dbReference>
<evidence type="ECO:0000256" key="1">
    <source>
        <dbReference type="ARBA" id="ARBA00004123"/>
    </source>
</evidence>
<organism evidence="15 16">
    <name type="scientific">Rousettus aegyptiacus</name>
    <name type="common">Egyptian fruit bat</name>
    <name type="synonym">Pteropus aegyptiacus</name>
    <dbReference type="NCBI Taxonomy" id="9407"/>
    <lineage>
        <taxon>Eukaryota</taxon>
        <taxon>Metazoa</taxon>
        <taxon>Chordata</taxon>
        <taxon>Craniata</taxon>
        <taxon>Vertebrata</taxon>
        <taxon>Euteleostomi</taxon>
        <taxon>Mammalia</taxon>
        <taxon>Eutheria</taxon>
        <taxon>Laurasiatheria</taxon>
        <taxon>Chiroptera</taxon>
        <taxon>Yinpterochiroptera</taxon>
        <taxon>Pteropodoidea</taxon>
        <taxon>Pteropodidae</taxon>
        <taxon>Rousettinae</taxon>
        <taxon>Rousettus</taxon>
    </lineage>
</organism>
<comment type="similarity">
    <text evidence="2">Belongs to the krueppel C2H2-type zinc-finger protein family.</text>
</comment>
<keyword evidence="7" id="KW-0805">Transcription regulation</keyword>
<evidence type="ECO:0000256" key="7">
    <source>
        <dbReference type="ARBA" id="ARBA00023015"/>
    </source>
</evidence>
<comment type="caution">
    <text evidence="15">The sequence shown here is derived from an EMBL/GenBank/DDBJ whole genome shotgun (WGS) entry which is preliminary data.</text>
</comment>
<evidence type="ECO:0000256" key="3">
    <source>
        <dbReference type="ARBA" id="ARBA00022723"/>
    </source>
</evidence>
<reference evidence="15 16" key="1">
    <citation type="journal article" date="2020" name="Nature">
        <title>Six reference-quality genomes reveal evolution of bat adaptations.</title>
        <authorList>
            <person name="Jebb D."/>
            <person name="Huang Z."/>
            <person name="Pippel M."/>
            <person name="Hughes G.M."/>
            <person name="Lavrichenko K."/>
            <person name="Devanna P."/>
            <person name="Winkler S."/>
            <person name="Jermiin L.S."/>
            <person name="Skirmuntt E.C."/>
            <person name="Katzourakis A."/>
            <person name="Burkitt-Gray L."/>
            <person name="Ray D.A."/>
            <person name="Sullivan K.A.M."/>
            <person name="Roscito J.G."/>
            <person name="Kirilenko B.M."/>
            <person name="Davalos L.M."/>
            <person name="Corthals A.P."/>
            <person name="Power M.L."/>
            <person name="Jones G."/>
            <person name="Ransome R.D."/>
            <person name="Dechmann D.K.N."/>
            <person name="Locatelli A.G."/>
            <person name="Puechmaille S.J."/>
            <person name="Fedrigo O."/>
            <person name="Jarvis E.D."/>
            <person name="Hiller M."/>
            <person name="Vernes S.C."/>
            <person name="Myers E.W."/>
            <person name="Teeling E.C."/>
        </authorList>
    </citation>
    <scope>NUCLEOTIDE SEQUENCE [LARGE SCALE GENOMIC DNA]</scope>
    <source>
        <strain evidence="15">MRouAeg1</strain>
        <tissue evidence="15">Muscle</tissue>
    </source>
</reference>
<keyword evidence="5 12" id="KW-0863">Zinc-finger</keyword>
<evidence type="ECO:0000259" key="14">
    <source>
        <dbReference type="PROSITE" id="PS50805"/>
    </source>
</evidence>
<keyword evidence="3" id="KW-0479">Metal-binding</keyword>
<sequence>MMAAQELLKPEDVAVEFNWEEWQLLAPDQKDLYRDVMLENYHNLMSLGYQTKKPNALPKLEHGEEPRLIEDELQNGTCPGIGKVDSRLQEHSQNQRYLKIMQQNALKSEQNAFRNTIHLSKTKLALMRNHMLELCRKALKSNLSLVNQKGRDEVKDSTELNRDEKSFLHGNHEQLYTGTKFPESAKHITKFQVLKYQRVHKIEIPQAYIEGEKNCIRKSQQLCHESIHTGEQSHGYDSSEKSLSTNVILTKHQKTQTQDKLSLTNEYRKGSTMKHGLTTQQTHTEEKSYICSECGKGFTMKRYLIAHQRTHSGEKPYVCSNCGKGFTVKSNLIVHQRTHTGEKPYICSECGKGFTMKRYLVVHQRTHTGEKPYICDECGKGFTVKSNLIVHQRSHTGEKSYICSECGKGFTVKRTLIIHQRTHTGEKSYICDECGKGFTTKRTLIIHQRTHTGEKPYECNDCGKAFSQKICLIQHERCHTGKTPFVCNECGKPYSHKYGLITHQRIHTGEKPYECKECGKAFTTKSVLNVHQRTHTGERPYGCSDCEKAFSHLSNLVKHKKMHLREMSAVSQVGKSFKRESQLIPIE</sequence>
<dbReference type="SMART" id="SM00355">
    <property type="entry name" value="ZnF_C2H2"/>
    <property type="match status" value="10"/>
</dbReference>
<dbReference type="FunFam" id="3.30.160.60:FF:000029">
    <property type="entry name" value="GLI family zinc finger 4"/>
    <property type="match status" value="2"/>
</dbReference>
<dbReference type="GO" id="GO:0005634">
    <property type="term" value="C:nucleus"/>
    <property type="evidence" value="ECO:0007669"/>
    <property type="project" value="UniProtKB-SubCell"/>
</dbReference>
<dbReference type="CDD" id="cd07765">
    <property type="entry name" value="KRAB_A-box"/>
    <property type="match status" value="1"/>
</dbReference>
<dbReference type="PROSITE" id="PS00028">
    <property type="entry name" value="ZINC_FINGER_C2H2_1"/>
    <property type="match status" value="10"/>
</dbReference>
<dbReference type="SMART" id="SM00349">
    <property type="entry name" value="KRAB"/>
    <property type="match status" value="1"/>
</dbReference>
<dbReference type="InterPro" id="IPR036051">
    <property type="entry name" value="KRAB_dom_sf"/>
</dbReference>
<keyword evidence="9" id="KW-0804">Transcription</keyword>
<dbReference type="Proteomes" id="UP000593571">
    <property type="component" value="Unassembled WGS sequence"/>
</dbReference>
<feature type="domain" description="C2H2-type" evidence="13">
    <location>
        <begin position="457"/>
        <end position="484"/>
    </location>
</feature>
<dbReference type="FunFam" id="3.30.160.60:FF:000495">
    <property type="entry name" value="zinc finger protein 668"/>
    <property type="match status" value="1"/>
</dbReference>
<accession>A0A7J8CNS9</accession>
<dbReference type="Pfam" id="PF00096">
    <property type="entry name" value="zf-C2H2"/>
    <property type="match status" value="10"/>
</dbReference>
<gene>
    <name evidence="15" type="ORF">HJG63_021212</name>
</gene>
<dbReference type="FunFam" id="3.30.160.60:FF:002254">
    <property type="entry name" value="Zinc finger protein 540"/>
    <property type="match status" value="1"/>
</dbReference>
<feature type="domain" description="C2H2-type" evidence="13">
    <location>
        <begin position="513"/>
        <end position="540"/>
    </location>
</feature>
<dbReference type="EMBL" id="JACASE010000014">
    <property type="protein sequence ID" value="KAF6412527.1"/>
    <property type="molecule type" value="Genomic_DNA"/>
</dbReference>
<dbReference type="PANTHER" id="PTHR24384">
    <property type="entry name" value="FINGER PUTATIVE TRANSCRIPTION FACTOR FAMILY-RELATED"/>
    <property type="match status" value="1"/>
</dbReference>
<feature type="domain" description="C2H2-type" evidence="13">
    <location>
        <begin position="317"/>
        <end position="344"/>
    </location>
</feature>
<feature type="domain" description="KRAB" evidence="14">
    <location>
        <begin position="8"/>
        <end position="79"/>
    </location>
</feature>
<comment type="subcellular location">
    <subcellularLocation>
        <location evidence="1">Nucleus</location>
    </subcellularLocation>
</comment>
<dbReference type="InterPro" id="IPR001909">
    <property type="entry name" value="KRAB"/>
</dbReference>